<gene>
    <name evidence="3" type="ORF">ECC02_013041</name>
</gene>
<dbReference type="Proteomes" id="UP000583944">
    <property type="component" value="Unassembled WGS sequence"/>
</dbReference>
<sequence>MSYKEASGAVGPADQQQPAVPEVTDVTLEAARKQKIHNLKLKASCLSNEEFIQDLHVSDWSETQKQKLLAAHEKAQELLSSVEGGTKWNLTEAYDIKKLMRVCGLQLSVRELYKPEDKPHFMEVVALKKTLNELKQHHNKTRTVSFTGTIDNAIAKLEKIEDELRRSQLDASEMAQVPVAVLKNLEECMNVTVVQTALLGNEEQIKAQLAAIEKAKEIRNVAIADGEMAIAEEQYYIKAQLLEHLVELVADKFRIIGQTEDDQAVWSHPGCVKKSFQDIYDHDAKRRLATAPRGRPGRRTRTTLTQADMRRGGDEARFMTVKEEAGKVHPGEPDRQDERGAASRSRACPACLGIGAIEEVKRRIGVENDREEKREGGVPAVLMYVAVIRSWSWCTPGPMMRCIGMMEESWWRRAAAQSRRATTRRTRSWGTCGCRCIRSTWRRSAACTRRWASWCTRRRSAWRRLTATSARRTFSWSLPSRRLTRTRRSTRTPRRSCTSSARRWRRSWRC</sequence>
<organism evidence="3 4">
    <name type="scientific">Trypanosoma cruzi</name>
    <dbReference type="NCBI Taxonomy" id="5693"/>
    <lineage>
        <taxon>Eukaryota</taxon>
        <taxon>Discoba</taxon>
        <taxon>Euglenozoa</taxon>
        <taxon>Kinetoplastea</taxon>
        <taxon>Metakinetoplastina</taxon>
        <taxon>Trypanosomatida</taxon>
        <taxon>Trypanosomatidae</taxon>
        <taxon>Trypanosoma</taxon>
        <taxon>Schizotrypanum</taxon>
    </lineage>
</organism>
<evidence type="ECO:0000313" key="4">
    <source>
        <dbReference type="Proteomes" id="UP000583944"/>
    </source>
</evidence>
<protein>
    <submittedName>
        <fullName evidence="3">Paraflagellar rod protein 2</fullName>
    </submittedName>
</protein>
<evidence type="ECO:0000256" key="2">
    <source>
        <dbReference type="SAM" id="MobiDB-lite"/>
    </source>
</evidence>
<dbReference type="PANTHER" id="PTHR34732">
    <property type="entry name" value="69 KDA PARAFLAGELLAR ROD PROTEIN-RELATED"/>
    <property type="match status" value="1"/>
</dbReference>
<keyword evidence="1" id="KW-0175">Coiled coil</keyword>
<feature type="coiled-coil region" evidence="1">
    <location>
        <begin position="150"/>
        <end position="177"/>
    </location>
</feature>
<comment type="caution">
    <text evidence="3">The sequence shown here is derived from an EMBL/GenBank/DDBJ whole genome shotgun (WGS) entry which is preliminary data.</text>
</comment>
<dbReference type="PANTHER" id="PTHR34732:SF1">
    <property type="entry name" value="69 KDA PARAFLAGELLAR ROD PROTEIN"/>
    <property type="match status" value="1"/>
</dbReference>
<proteinExistence type="predicted"/>
<dbReference type="AlphaFoldDB" id="A0A7J6XKF2"/>
<feature type="region of interest" description="Disordered" evidence="2">
    <location>
        <begin position="1"/>
        <end position="20"/>
    </location>
</feature>
<name>A0A7J6XKF2_TRYCR</name>
<evidence type="ECO:0000256" key="1">
    <source>
        <dbReference type="SAM" id="Coils"/>
    </source>
</evidence>
<dbReference type="InterPro" id="IPR053120">
    <property type="entry name" value="PFR_Component"/>
</dbReference>
<feature type="compositionally biased region" description="Basic and acidic residues" evidence="2">
    <location>
        <begin position="323"/>
        <end position="341"/>
    </location>
</feature>
<keyword evidence="3" id="KW-0282">Flagellum</keyword>
<reference evidence="3 4" key="1">
    <citation type="journal article" date="2019" name="Genome Biol. Evol.">
        <title>Nanopore Sequencing Significantly Improves Genome Assembly of the Protozoan Parasite Trypanosoma cruzi.</title>
        <authorList>
            <person name="Diaz-Viraque F."/>
            <person name="Pita S."/>
            <person name="Greif G."/>
            <person name="de Souza R.C.M."/>
            <person name="Iraola G."/>
            <person name="Robello C."/>
        </authorList>
    </citation>
    <scope>NUCLEOTIDE SEQUENCE [LARGE SCALE GENOMIC DNA]</scope>
    <source>
        <strain evidence="3 4">Berenice</strain>
    </source>
</reference>
<evidence type="ECO:0000313" key="3">
    <source>
        <dbReference type="EMBL" id="KAF5214368.1"/>
    </source>
</evidence>
<feature type="region of interest" description="Disordered" evidence="2">
    <location>
        <begin position="323"/>
        <end position="344"/>
    </location>
</feature>
<keyword evidence="3" id="KW-0969">Cilium</keyword>
<dbReference type="VEuPathDB" id="TriTrypDB:ECC02_013041"/>
<accession>A0A7J6XKF2</accession>
<dbReference type="EMBL" id="JABDHM010000529">
    <property type="protein sequence ID" value="KAF5214368.1"/>
    <property type="molecule type" value="Genomic_DNA"/>
</dbReference>
<keyword evidence="3" id="KW-0966">Cell projection</keyword>